<dbReference type="EMBL" id="AMQN01000017">
    <property type="status" value="NOT_ANNOTATED_CDS"/>
    <property type="molecule type" value="Genomic_DNA"/>
</dbReference>
<reference evidence="4" key="1">
    <citation type="submission" date="2012-12" db="EMBL/GenBank/DDBJ databases">
        <authorList>
            <person name="Hellsten U."/>
            <person name="Grimwood J."/>
            <person name="Chapman J.A."/>
            <person name="Shapiro H."/>
            <person name="Aerts A."/>
            <person name="Otillar R.P."/>
            <person name="Terry A.Y."/>
            <person name="Boore J.L."/>
            <person name="Simakov O."/>
            <person name="Marletaz F."/>
            <person name="Cho S.-J."/>
            <person name="Edsinger-Gonzales E."/>
            <person name="Havlak P."/>
            <person name="Kuo D.-H."/>
            <person name="Larsson T."/>
            <person name="Lv J."/>
            <person name="Arendt D."/>
            <person name="Savage R."/>
            <person name="Osoegawa K."/>
            <person name="de Jong P."/>
            <person name="Lindberg D.R."/>
            <person name="Seaver E.C."/>
            <person name="Weisblat D.A."/>
            <person name="Putnam N.H."/>
            <person name="Grigoriev I.V."/>
            <person name="Rokhsar D.S."/>
        </authorList>
    </citation>
    <scope>NUCLEOTIDE SEQUENCE</scope>
    <source>
        <strain evidence="4">I ESC-2004</strain>
    </source>
</reference>
<evidence type="ECO:0000313" key="3">
    <source>
        <dbReference type="EnsemblMetazoa" id="CapteP210277"/>
    </source>
</evidence>
<evidence type="ECO:0000313" key="2">
    <source>
        <dbReference type="EMBL" id="ELU18809.1"/>
    </source>
</evidence>
<dbReference type="AlphaFoldDB" id="N1PBC4"/>
<accession>N1PBC4</accession>
<name>N1PBC4_CAPTE</name>
<gene>
    <name evidence="2" type="ORF">CAPTEDRAFT_210277</name>
</gene>
<proteinExistence type="predicted"/>
<reference evidence="3" key="3">
    <citation type="submission" date="2015-06" db="UniProtKB">
        <authorList>
            <consortium name="EnsemblMetazoa"/>
        </authorList>
    </citation>
    <scope>IDENTIFICATION</scope>
</reference>
<protein>
    <submittedName>
        <fullName evidence="2 3">Uncharacterized protein</fullName>
    </submittedName>
</protein>
<dbReference type="OrthoDB" id="10491318at2759"/>
<organism evidence="2">
    <name type="scientific">Capitella teleta</name>
    <name type="common">Polychaete worm</name>
    <dbReference type="NCBI Taxonomy" id="283909"/>
    <lineage>
        <taxon>Eukaryota</taxon>
        <taxon>Metazoa</taxon>
        <taxon>Spiralia</taxon>
        <taxon>Lophotrochozoa</taxon>
        <taxon>Annelida</taxon>
        <taxon>Polychaeta</taxon>
        <taxon>Sedentaria</taxon>
        <taxon>Scolecida</taxon>
        <taxon>Capitellidae</taxon>
        <taxon>Capitella</taxon>
    </lineage>
</organism>
<dbReference type="Proteomes" id="UP000014760">
    <property type="component" value="Unassembled WGS sequence"/>
</dbReference>
<sequence>MASFKPMRETSKHFTDANIIYHTITIDAFCFKFSDTPIHYNHVQQTDPDKQRASNEAPTESKTWYNSMLASRHERTQFKPRLLEVRSSICVTGYHRESIQWVKSQLSQLMGDQAVALESFHIKHPSDLKDGSLLVPKVVMVASHCPGKKLIDEEGNEGQLDQLYDEVSDLGAEVMVIYTRIPSSVYPPFRHMVYHPKMVDILFPTQPLLREWAENNNFITVTENSELTNMQKNVLREWIRKPINRNHNVYKRVEVLTSAEWCYGQADDKPDKPAFNRSKSMPAKSKEPVEDRRKKKKKKKKRDEVPTMNLITLEEDDLELELYNAETKAGSAGQEGNQFV</sequence>
<feature type="region of interest" description="Disordered" evidence="1">
    <location>
        <begin position="267"/>
        <end position="310"/>
    </location>
</feature>
<dbReference type="HOGENOM" id="CLU_816948_0_0_1"/>
<keyword evidence="4" id="KW-1185">Reference proteome</keyword>
<dbReference type="EnsemblMetazoa" id="CapteT210277">
    <property type="protein sequence ID" value="CapteP210277"/>
    <property type="gene ID" value="CapteG210277"/>
</dbReference>
<reference evidence="2 4" key="2">
    <citation type="journal article" date="2013" name="Nature">
        <title>Insights into bilaterian evolution from three spiralian genomes.</title>
        <authorList>
            <person name="Simakov O."/>
            <person name="Marletaz F."/>
            <person name="Cho S.J."/>
            <person name="Edsinger-Gonzales E."/>
            <person name="Havlak P."/>
            <person name="Hellsten U."/>
            <person name="Kuo D.H."/>
            <person name="Larsson T."/>
            <person name="Lv J."/>
            <person name="Arendt D."/>
            <person name="Savage R."/>
            <person name="Osoegawa K."/>
            <person name="de Jong P."/>
            <person name="Grimwood J."/>
            <person name="Chapman J.A."/>
            <person name="Shapiro H."/>
            <person name="Aerts A."/>
            <person name="Otillar R.P."/>
            <person name="Terry A.Y."/>
            <person name="Boore J.L."/>
            <person name="Grigoriev I.V."/>
            <person name="Lindberg D.R."/>
            <person name="Seaver E.C."/>
            <person name="Weisblat D.A."/>
            <person name="Putnam N.H."/>
            <person name="Rokhsar D.S."/>
        </authorList>
    </citation>
    <scope>NUCLEOTIDE SEQUENCE</scope>
    <source>
        <strain evidence="2 4">I ESC-2004</strain>
    </source>
</reference>
<evidence type="ECO:0000256" key="1">
    <source>
        <dbReference type="SAM" id="MobiDB-lite"/>
    </source>
</evidence>
<dbReference type="EMBL" id="KB291798">
    <property type="protein sequence ID" value="ELU18809.1"/>
    <property type="molecule type" value="Genomic_DNA"/>
</dbReference>
<evidence type="ECO:0000313" key="4">
    <source>
        <dbReference type="Proteomes" id="UP000014760"/>
    </source>
</evidence>